<keyword evidence="5" id="KW-1185">Reference proteome</keyword>
<dbReference type="EMBL" id="BJLR01000026">
    <property type="protein sequence ID" value="GEA88864.1"/>
    <property type="molecule type" value="Genomic_DNA"/>
</dbReference>
<dbReference type="PANTHER" id="PTHR45228">
    <property type="entry name" value="CYCLIC DI-GMP PHOSPHODIESTERASE TM_0186-RELATED"/>
    <property type="match status" value="1"/>
</dbReference>
<feature type="transmembrane region" description="Helical" evidence="2">
    <location>
        <begin position="22"/>
        <end position="47"/>
    </location>
</feature>
<dbReference type="SUPFAM" id="SSF141571">
    <property type="entry name" value="Pentapeptide repeat-like"/>
    <property type="match status" value="1"/>
</dbReference>
<feature type="domain" description="HD-GYP" evidence="3">
    <location>
        <begin position="132"/>
        <end position="328"/>
    </location>
</feature>
<keyword evidence="2" id="KW-1133">Transmembrane helix</keyword>
<dbReference type="AlphaFoldDB" id="A0A4Y3KZJ3"/>
<dbReference type="InterPro" id="IPR037522">
    <property type="entry name" value="HD_GYP_dom"/>
</dbReference>
<feature type="compositionally biased region" description="Gly residues" evidence="1">
    <location>
        <begin position="405"/>
        <end position="419"/>
    </location>
</feature>
<proteinExistence type="predicted"/>
<dbReference type="Proteomes" id="UP000317046">
    <property type="component" value="Unassembled WGS sequence"/>
</dbReference>
<evidence type="ECO:0000259" key="3">
    <source>
        <dbReference type="PROSITE" id="PS51832"/>
    </source>
</evidence>
<feature type="compositionally biased region" description="Pro residues" evidence="1">
    <location>
        <begin position="606"/>
        <end position="648"/>
    </location>
</feature>
<dbReference type="PANTHER" id="PTHR45228:SF4">
    <property type="entry name" value="LIPOPROTEIN"/>
    <property type="match status" value="1"/>
</dbReference>
<keyword evidence="2" id="KW-0472">Membrane</keyword>
<protein>
    <recommendedName>
        <fullName evidence="3">HD-GYP domain-containing protein</fullName>
    </recommendedName>
</protein>
<dbReference type="InterPro" id="IPR003607">
    <property type="entry name" value="HD/PDEase_dom"/>
</dbReference>
<gene>
    <name evidence="4" type="ORF">CCE01nite_28130</name>
</gene>
<organism evidence="4 5">
    <name type="scientific">Cellulomonas cellasea</name>
    <dbReference type="NCBI Taxonomy" id="43670"/>
    <lineage>
        <taxon>Bacteria</taxon>
        <taxon>Bacillati</taxon>
        <taxon>Actinomycetota</taxon>
        <taxon>Actinomycetes</taxon>
        <taxon>Micrococcales</taxon>
        <taxon>Cellulomonadaceae</taxon>
        <taxon>Cellulomonas</taxon>
    </lineage>
</organism>
<evidence type="ECO:0000256" key="2">
    <source>
        <dbReference type="SAM" id="Phobius"/>
    </source>
</evidence>
<dbReference type="Gene3D" id="2.160.20.80">
    <property type="entry name" value="E3 ubiquitin-protein ligase SopA"/>
    <property type="match status" value="1"/>
</dbReference>
<feature type="region of interest" description="Disordered" evidence="1">
    <location>
        <begin position="600"/>
        <end position="692"/>
    </location>
</feature>
<dbReference type="PROSITE" id="PS51832">
    <property type="entry name" value="HD_GYP"/>
    <property type="match status" value="1"/>
</dbReference>
<name>A0A4Y3KZJ3_9CELL</name>
<dbReference type="SUPFAM" id="SSF109604">
    <property type="entry name" value="HD-domain/PDEase-like"/>
    <property type="match status" value="1"/>
</dbReference>
<comment type="caution">
    <text evidence="4">The sequence shown here is derived from an EMBL/GenBank/DDBJ whole genome shotgun (WGS) entry which is preliminary data.</text>
</comment>
<keyword evidence="2" id="KW-0812">Transmembrane</keyword>
<dbReference type="Gene3D" id="1.10.3210.10">
    <property type="entry name" value="Hypothetical protein af1432"/>
    <property type="match status" value="1"/>
</dbReference>
<feature type="transmembrane region" description="Helical" evidence="2">
    <location>
        <begin position="59"/>
        <end position="81"/>
    </location>
</feature>
<feature type="compositionally biased region" description="Gly residues" evidence="1">
    <location>
        <begin position="665"/>
        <end position="677"/>
    </location>
</feature>
<dbReference type="CDD" id="cd00077">
    <property type="entry name" value="HDc"/>
    <property type="match status" value="1"/>
</dbReference>
<feature type="region of interest" description="Disordered" evidence="1">
    <location>
        <begin position="402"/>
        <end position="480"/>
    </location>
</feature>
<feature type="compositionally biased region" description="Gly residues" evidence="1">
    <location>
        <begin position="426"/>
        <end position="441"/>
    </location>
</feature>
<sequence>MAAGPTQNYDDATLGSWRPHPALAAVVRAAVGLAPLLIALATGLAAYRWLPPARVGLHPWVWLALQVTCSTAVLLLAAWAVRRFLPLDVLLRLSLFLPDRAASRFAVARRRHSPAVLHARLEEGRPLLGTDDEAAHGAELLALVARLRAHDRGTFSHSERVQALAALIGTELGLSRVEAAQLGWAAFLHDIGKLEVPREILTKPGRPTDDEWRVVACHPEHGEALAAPLSPWLGPWVDAVGQHHERWDGAGYPHGLAGEQISLGARIIAVADAFDVITSARSYKKPLSASAARTELARCAGSQFDPEVVRAFLAVGLGRLRAVAGPASLVAAVPGLRSMPWPDLAGAASRLTVAGPAAGAASLATGVALVLAVVAPGTPLLAPLGGGGSSVTASARADAEAAQAGSGGGSGGAGSGGAGSDDAVPGGLGTDGPGRGAGAGQDGTTVAGLGSTGPGSGADDGSTTGVPGARPGATPVPSESAAAACRRARGGATDLARAALSRCRLTGDLRGANLAGADLSGATLTRVDLTGARLTGANLRGAVVSGSTFDRADLTGADLTGALVTSSTFRAATLGPTTFRGATLRDCVLDPGVVTSPAPAGGVPAPATPAGPAAPAPAAPAPARPVPAAPGPAAPAPAVPAAPAPAAPAPAGGQPAGPAPAPGGAPSGAGGPGGVGATSGPAPAAERASGRP</sequence>
<dbReference type="RefSeq" id="WP_141372604.1">
    <property type="nucleotide sequence ID" value="NZ_BJLR01000026.1"/>
</dbReference>
<accession>A0A4Y3KZJ3</accession>
<dbReference type="InterPro" id="IPR001646">
    <property type="entry name" value="5peptide_repeat"/>
</dbReference>
<dbReference type="Pfam" id="PF13487">
    <property type="entry name" value="HD_5"/>
    <property type="match status" value="1"/>
</dbReference>
<evidence type="ECO:0000313" key="5">
    <source>
        <dbReference type="Proteomes" id="UP000317046"/>
    </source>
</evidence>
<dbReference type="InterPro" id="IPR052020">
    <property type="entry name" value="Cyclic_di-GMP/3'3'-cGAMP_PDE"/>
</dbReference>
<dbReference type="Pfam" id="PF00805">
    <property type="entry name" value="Pentapeptide"/>
    <property type="match status" value="2"/>
</dbReference>
<evidence type="ECO:0000313" key="4">
    <source>
        <dbReference type="EMBL" id="GEA88864.1"/>
    </source>
</evidence>
<evidence type="ECO:0000256" key="1">
    <source>
        <dbReference type="SAM" id="MobiDB-lite"/>
    </source>
</evidence>
<dbReference type="SMART" id="SM00471">
    <property type="entry name" value="HDc"/>
    <property type="match status" value="1"/>
</dbReference>
<reference evidence="4" key="1">
    <citation type="submission" date="2019-06" db="EMBL/GenBank/DDBJ databases">
        <title>Whole genome shotgun sequence of Cellulomonas cellasea NBRC 3753.</title>
        <authorList>
            <person name="Hosoyama A."/>
            <person name="Uohara A."/>
            <person name="Ohji S."/>
            <person name="Ichikawa N."/>
        </authorList>
    </citation>
    <scope>NUCLEOTIDE SEQUENCE [LARGE SCALE GENOMIC DNA]</scope>
    <source>
        <strain evidence="4">NBRC 3753</strain>
    </source>
</reference>